<proteinExistence type="predicted"/>
<organism evidence="1 2">
    <name type="scientific">Elioraea tepida</name>
    <dbReference type="NCBI Taxonomy" id="2843330"/>
    <lineage>
        <taxon>Bacteria</taxon>
        <taxon>Pseudomonadati</taxon>
        <taxon>Pseudomonadota</taxon>
        <taxon>Alphaproteobacteria</taxon>
        <taxon>Acetobacterales</taxon>
        <taxon>Elioraeaceae</taxon>
        <taxon>Elioraea</taxon>
    </lineage>
</organism>
<gene>
    <name evidence="1" type="ORF">KO353_13165</name>
</gene>
<sequence length="204" mass="21655">MGDCASLATHALHGLARSGRYGADAGEAGVSARLVWPLSIALVTARSGRADRCRAALASLAGCAESLVAPRRLVSGNRVDVAWTGPDRWLVLAEGWEDPEAPLLEACGENATIVDQSDGRFLLRLHGPKVRACLAKGISIDLHPRVFRPGDSVPVWVTHLQAHLARRDDGSTYDLLGPRAAAGDLWHWLTASAGEFGLDADVPL</sequence>
<protein>
    <recommendedName>
        <fullName evidence="3">Sarcosine oxidase subunit gamma</fullName>
    </recommendedName>
</protein>
<evidence type="ECO:0000313" key="2">
    <source>
        <dbReference type="Proteomes" id="UP000694001"/>
    </source>
</evidence>
<reference evidence="1" key="1">
    <citation type="submission" date="2021-06" db="EMBL/GenBank/DDBJ databases">
        <title>Elioraea tepida, sp. nov., a moderately thermophilic aerobic anoxygenic phototrophic bacterium isolated from an alkaline siliceous hot spring mat community in Yellowstone National Park, WY, USA.</title>
        <authorList>
            <person name="Saini M.K."/>
            <person name="Yoshida S."/>
            <person name="Sebastian A."/>
            <person name="Hirose S."/>
            <person name="Hara E."/>
            <person name="Tamaki H."/>
            <person name="Soulier N.T."/>
            <person name="Albert I."/>
            <person name="Hanada S."/>
            <person name="Bryant D.A."/>
            <person name="Tank M."/>
        </authorList>
    </citation>
    <scope>NUCLEOTIDE SEQUENCE</scope>
    <source>
        <strain evidence="1">MS-P2</strain>
    </source>
</reference>
<evidence type="ECO:0008006" key="3">
    <source>
        <dbReference type="Google" id="ProtNLM"/>
    </source>
</evidence>
<keyword evidence="2" id="KW-1185">Reference proteome</keyword>
<dbReference type="KEGG" id="elio:KO353_13165"/>
<dbReference type="RefSeq" id="WP_218285195.1">
    <property type="nucleotide sequence ID" value="NZ_CP076448.1"/>
</dbReference>
<dbReference type="Pfam" id="PF04268">
    <property type="entry name" value="SoxG"/>
    <property type="match status" value="1"/>
</dbReference>
<accession>A0A975U2J5</accession>
<dbReference type="AlphaFoldDB" id="A0A975U2J5"/>
<evidence type="ECO:0000313" key="1">
    <source>
        <dbReference type="EMBL" id="QXM24198.1"/>
    </source>
</evidence>
<dbReference type="Proteomes" id="UP000694001">
    <property type="component" value="Chromosome"/>
</dbReference>
<name>A0A975U2J5_9PROT</name>
<dbReference type="InterPro" id="IPR007375">
    <property type="entry name" value="SoxG"/>
</dbReference>
<dbReference type="EMBL" id="CP076448">
    <property type="protein sequence ID" value="QXM24198.1"/>
    <property type="molecule type" value="Genomic_DNA"/>
</dbReference>